<dbReference type="Gene3D" id="2.60.40.2180">
    <property type="match status" value="1"/>
</dbReference>
<name>A0A9J6RD12_9BACI</name>
<dbReference type="InterPro" id="IPR029058">
    <property type="entry name" value="AB_hydrolase_fold"/>
</dbReference>
<dbReference type="InterPro" id="IPR050955">
    <property type="entry name" value="Plant_Biomass_Hydrol_Est"/>
</dbReference>
<evidence type="ECO:0000313" key="3">
    <source>
        <dbReference type="EMBL" id="MCZ0703180.1"/>
    </source>
</evidence>
<dbReference type="PROSITE" id="PS51257">
    <property type="entry name" value="PROKAR_LIPOPROTEIN"/>
    <property type="match status" value="1"/>
</dbReference>
<comment type="caution">
    <text evidence="3">The sequence shown here is derived from an EMBL/GenBank/DDBJ whole genome shotgun (WGS) entry which is preliminary data.</text>
</comment>
<protein>
    <submittedName>
        <fullName evidence="3">Peptidase</fullName>
    </submittedName>
</protein>
<evidence type="ECO:0000256" key="1">
    <source>
        <dbReference type="ARBA" id="ARBA00022729"/>
    </source>
</evidence>
<evidence type="ECO:0000313" key="4">
    <source>
        <dbReference type="Proteomes" id="UP001084197"/>
    </source>
</evidence>
<dbReference type="EMBL" id="JAPRAT010000013">
    <property type="protein sequence ID" value="MCZ0703180.1"/>
    <property type="molecule type" value="Genomic_DNA"/>
</dbReference>
<dbReference type="Pfam" id="PF18435">
    <property type="entry name" value="EstA_Ig_like"/>
    <property type="match status" value="1"/>
</dbReference>
<organism evidence="3 4">
    <name type="scientific">Natronobacillus azotifigens</name>
    <dbReference type="NCBI Taxonomy" id="472978"/>
    <lineage>
        <taxon>Bacteria</taxon>
        <taxon>Bacillati</taxon>
        <taxon>Bacillota</taxon>
        <taxon>Bacilli</taxon>
        <taxon>Bacillales</taxon>
        <taxon>Bacillaceae</taxon>
        <taxon>Natronobacillus</taxon>
    </lineage>
</organism>
<dbReference type="PANTHER" id="PTHR43037:SF1">
    <property type="entry name" value="BLL1128 PROTEIN"/>
    <property type="match status" value="1"/>
</dbReference>
<proteinExistence type="predicted"/>
<dbReference type="InterPro" id="IPR041172">
    <property type="entry name" value="EstA_Ig-like_N"/>
</dbReference>
<dbReference type="RefSeq" id="WP_268779950.1">
    <property type="nucleotide sequence ID" value="NZ_JAPRAT010000013.1"/>
</dbReference>
<dbReference type="PANTHER" id="PTHR43037">
    <property type="entry name" value="UNNAMED PRODUCT-RELATED"/>
    <property type="match status" value="1"/>
</dbReference>
<reference evidence="3" key="1">
    <citation type="submission" date="2022-11" db="EMBL/GenBank/DDBJ databases">
        <title>WGS of Natronobacillus azotifigens 24KS-1, an anaerobic diazotrophic haloalkaliphile from soda-rich habitats.</title>
        <authorList>
            <person name="Sorokin D.Y."/>
            <person name="Merkel A.Y."/>
        </authorList>
    </citation>
    <scope>NUCLEOTIDE SEQUENCE</scope>
    <source>
        <strain evidence="3">24KS-1</strain>
    </source>
</reference>
<dbReference type="Gene3D" id="3.40.50.1820">
    <property type="entry name" value="alpha/beta hydrolase"/>
    <property type="match status" value="1"/>
</dbReference>
<gene>
    <name evidence="3" type="ORF">OWO01_08145</name>
</gene>
<feature type="domain" description="Esterase Ig-like N-terminal" evidence="2">
    <location>
        <begin position="45"/>
        <end position="158"/>
    </location>
</feature>
<keyword evidence="4" id="KW-1185">Reference proteome</keyword>
<sequence>MYQKIIVFVLLATGVILLFVGCQNEDIEQKEVDNKEMELDETMLTLLTTVKPYGEVVHAVAIALENEVDATVLSTDSFKVVVETEEGRKERTITDIYTNNQANTINQPLPGEFLIIELDPDDNDAGTLVYNEEEDYNVRKELTYYLEQLEDVETELGQRIVSNKENLLITKEYQQLVTDFKYDVFNSDAGQNLDYYLFEPEIEDNDSYPLILFLHGNGERGNGNGINLLGNEGAIVWARPEQQALNPAYVLAPQAPLDGEEFFIWGDEPRNSSVKELVDATIEAYPIDRDRVYVVGISMGAIGTWRLLENYPGFFAAAVAIAGTTNYEEIGEDNIAPVDKTHLDAYFDVPIWAFHAEDDFVVTPDNIRELNELATEAGIEHFHYTEYKAETIMPMGHFSWVPALQDEEMLQWLFEQ</sequence>
<dbReference type="AlphaFoldDB" id="A0A9J6RD12"/>
<keyword evidence="1" id="KW-0732">Signal</keyword>
<dbReference type="SUPFAM" id="SSF53474">
    <property type="entry name" value="alpha/beta-Hydrolases"/>
    <property type="match status" value="1"/>
</dbReference>
<accession>A0A9J6RD12</accession>
<evidence type="ECO:0000259" key="2">
    <source>
        <dbReference type="Pfam" id="PF18435"/>
    </source>
</evidence>
<dbReference type="Proteomes" id="UP001084197">
    <property type="component" value="Unassembled WGS sequence"/>
</dbReference>